<accession>A0ABD1P9H5</accession>
<dbReference type="Pfam" id="PF13445">
    <property type="entry name" value="zf-RING_UBOX"/>
    <property type="match status" value="1"/>
</dbReference>
<evidence type="ECO:0000256" key="5">
    <source>
        <dbReference type="SAM" id="MobiDB-lite"/>
    </source>
</evidence>
<dbReference type="PROSITE" id="PS50089">
    <property type="entry name" value="ZF_RING_2"/>
    <property type="match status" value="1"/>
</dbReference>
<dbReference type="InterPro" id="IPR038896">
    <property type="entry name" value="RNF170"/>
</dbReference>
<name>A0ABD1P9H5_9LAMI</name>
<keyword evidence="3" id="KW-0862">Zinc</keyword>
<evidence type="ECO:0000313" key="8">
    <source>
        <dbReference type="EMBL" id="KAL2460512.1"/>
    </source>
</evidence>
<dbReference type="InterPro" id="IPR013083">
    <property type="entry name" value="Znf_RING/FYVE/PHD"/>
</dbReference>
<protein>
    <submittedName>
        <fullName evidence="8">RING/U-box superfamily protein</fullName>
    </submittedName>
</protein>
<keyword evidence="9" id="KW-1185">Reference proteome</keyword>
<dbReference type="PANTHER" id="PTHR22894:SF6">
    <property type="entry name" value="E3 UBIQUITIN-PROTEIN LIGASE RNF170-LIKE ISOFORM X1"/>
    <property type="match status" value="1"/>
</dbReference>
<dbReference type="GO" id="GO:0008270">
    <property type="term" value="F:zinc ion binding"/>
    <property type="evidence" value="ECO:0007669"/>
    <property type="project" value="UniProtKB-KW"/>
</dbReference>
<evidence type="ECO:0000259" key="7">
    <source>
        <dbReference type="PROSITE" id="PS50089"/>
    </source>
</evidence>
<feature type="compositionally biased region" description="Basic and acidic residues" evidence="5">
    <location>
        <begin position="7"/>
        <end position="26"/>
    </location>
</feature>
<organism evidence="8 9">
    <name type="scientific">Abeliophyllum distichum</name>
    <dbReference type="NCBI Taxonomy" id="126358"/>
    <lineage>
        <taxon>Eukaryota</taxon>
        <taxon>Viridiplantae</taxon>
        <taxon>Streptophyta</taxon>
        <taxon>Embryophyta</taxon>
        <taxon>Tracheophyta</taxon>
        <taxon>Spermatophyta</taxon>
        <taxon>Magnoliopsida</taxon>
        <taxon>eudicotyledons</taxon>
        <taxon>Gunneridae</taxon>
        <taxon>Pentapetalae</taxon>
        <taxon>asterids</taxon>
        <taxon>lamiids</taxon>
        <taxon>Lamiales</taxon>
        <taxon>Oleaceae</taxon>
        <taxon>Forsythieae</taxon>
        <taxon>Abeliophyllum</taxon>
    </lineage>
</organism>
<dbReference type="PROSITE" id="PS00518">
    <property type="entry name" value="ZF_RING_1"/>
    <property type="match status" value="1"/>
</dbReference>
<evidence type="ECO:0000256" key="1">
    <source>
        <dbReference type="ARBA" id="ARBA00022723"/>
    </source>
</evidence>
<feature type="domain" description="RING-type" evidence="7">
    <location>
        <begin position="50"/>
        <end position="93"/>
    </location>
</feature>
<dbReference type="AlphaFoldDB" id="A0ABD1P9H5"/>
<dbReference type="InterPro" id="IPR027370">
    <property type="entry name" value="Znf-RING_euk"/>
</dbReference>
<keyword evidence="2 4" id="KW-0863">Zinc-finger</keyword>
<feature type="transmembrane region" description="Helical" evidence="6">
    <location>
        <begin position="195"/>
        <end position="213"/>
    </location>
</feature>
<comment type="caution">
    <text evidence="8">The sequence shown here is derived from an EMBL/GenBank/DDBJ whole genome shotgun (WGS) entry which is preliminary data.</text>
</comment>
<evidence type="ECO:0000256" key="3">
    <source>
        <dbReference type="ARBA" id="ARBA00022833"/>
    </source>
</evidence>
<sequence>MGSGNLDRTRTHQEIETQVEKEISKEEESENQIAEDGIGKEDAFIIDNVCPICFDRFTIPCRTNCGHWYCGSCILEFWEFGPSIRPCKCPLCSCKITNLVPVISQHIGPEEDVIMVVQKVRQYNSLYIRGVRGFFLGLRIVTPHGPSFQMDLLLNALSWGKASCIVNKQAVVLPLLYETGEFEFIPTGGLGIPRMFDVGTNVLIFTFLIICIWRKWAARGRARRLAVLRTWHA</sequence>
<keyword evidence="6" id="KW-0472">Membrane</keyword>
<dbReference type="SMART" id="SM00184">
    <property type="entry name" value="RING"/>
    <property type="match status" value="1"/>
</dbReference>
<feature type="region of interest" description="Disordered" evidence="5">
    <location>
        <begin position="1"/>
        <end position="33"/>
    </location>
</feature>
<dbReference type="InterPro" id="IPR001841">
    <property type="entry name" value="Znf_RING"/>
</dbReference>
<dbReference type="Gene3D" id="3.30.40.10">
    <property type="entry name" value="Zinc/RING finger domain, C3HC4 (zinc finger)"/>
    <property type="match status" value="1"/>
</dbReference>
<evidence type="ECO:0000256" key="6">
    <source>
        <dbReference type="SAM" id="Phobius"/>
    </source>
</evidence>
<evidence type="ECO:0000313" key="9">
    <source>
        <dbReference type="Proteomes" id="UP001604336"/>
    </source>
</evidence>
<dbReference type="PANTHER" id="PTHR22894">
    <property type="entry name" value="RING-TYPE DOMAIN-CONTAINING PROTEIN"/>
    <property type="match status" value="1"/>
</dbReference>
<keyword evidence="6" id="KW-1133">Transmembrane helix</keyword>
<dbReference type="InterPro" id="IPR017907">
    <property type="entry name" value="Znf_RING_CS"/>
</dbReference>
<evidence type="ECO:0000256" key="2">
    <source>
        <dbReference type="ARBA" id="ARBA00022771"/>
    </source>
</evidence>
<dbReference type="Proteomes" id="UP001604336">
    <property type="component" value="Unassembled WGS sequence"/>
</dbReference>
<gene>
    <name evidence="8" type="ORF">Adt_43932</name>
</gene>
<reference evidence="9" key="1">
    <citation type="submission" date="2024-07" db="EMBL/GenBank/DDBJ databases">
        <title>Two chromosome-level genome assemblies of Korean endemic species Abeliophyllum distichum and Forsythia ovata (Oleaceae).</title>
        <authorList>
            <person name="Jang H."/>
        </authorList>
    </citation>
    <scope>NUCLEOTIDE SEQUENCE [LARGE SCALE GENOMIC DNA]</scope>
</reference>
<evidence type="ECO:0000256" key="4">
    <source>
        <dbReference type="PROSITE-ProRule" id="PRU00175"/>
    </source>
</evidence>
<dbReference type="EMBL" id="JBFOLK010000014">
    <property type="protein sequence ID" value="KAL2460512.1"/>
    <property type="molecule type" value="Genomic_DNA"/>
</dbReference>
<proteinExistence type="predicted"/>
<keyword evidence="1" id="KW-0479">Metal-binding</keyword>
<dbReference type="SUPFAM" id="SSF57850">
    <property type="entry name" value="RING/U-box"/>
    <property type="match status" value="1"/>
</dbReference>
<keyword evidence="6" id="KW-0812">Transmembrane</keyword>